<comment type="caution">
    <text evidence="1">The sequence shown here is derived from an EMBL/GenBank/DDBJ whole genome shotgun (WGS) entry which is preliminary data.</text>
</comment>
<sequence length="79" mass="9559">MFVTKVPIENKKNVEIKCREIREVDETFRFNFKEKSYGWLLIVSSRTKDQAFQRGEWLINKCDPIKAQDTYYWVHEVGK</sequence>
<dbReference type="EMBL" id="LHYK01000002">
    <property type="protein sequence ID" value="KXB08355.1"/>
    <property type="molecule type" value="Genomic_DNA"/>
</dbReference>
<organism evidence="1 2">
    <name type="scientific">candidate division MSBL1 archaeon SCGC-AAA385D11</name>
    <dbReference type="NCBI Taxonomy" id="1698286"/>
    <lineage>
        <taxon>Archaea</taxon>
        <taxon>Methanobacteriati</taxon>
        <taxon>Methanobacteriota</taxon>
        <taxon>candidate division MSBL1</taxon>
    </lineage>
</organism>
<dbReference type="Proteomes" id="UP000070256">
    <property type="component" value="Unassembled WGS sequence"/>
</dbReference>
<dbReference type="AlphaFoldDB" id="A0A133VPH8"/>
<proteinExistence type="predicted"/>
<keyword evidence="2" id="KW-1185">Reference proteome</keyword>
<reference evidence="1 2" key="1">
    <citation type="journal article" date="2016" name="Sci. Rep.">
        <title>Metabolic traits of an uncultured archaeal lineage -MSBL1- from brine pools of the Red Sea.</title>
        <authorList>
            <person name="Mwirichia R."/>
            <person name="Alam I."/>
            <person name="Rashid M."/>
            <person name="Vinu M."/>
            <person name="Ba-Alawi W."/>
            <person name="Anthony Kamau A."/>
            <person name="Kamanda Ngugi D."/>
            <person name="Goker M."/>
            <person name="Klenk H.P."/>
            <person name="Bajic V."/>
            <person name="Stingl U."/>
        </authorList>
    </citation>
    <scope>NUCLEOTIDE SEQUENCE [LARGE SCALE GENOMIC DNA]</scope>
    <source>
        <strain evidence="1">SCGC-AAA385D11</strain>
    </source>
</reference>
<evidence type="ECO:0000313" key="2">
    <source>
        <dbReference type="Proteomes" id="UP000070256"/>
    </source>
</evidence>
<evidence type="ECO:0000313" key="1">
    <source>
        <dbReference type="EMBL" id="KXB08355.1"/>
    </source>
</evidence>
<name>A0A133VPH8_9EURY</name>
<protein>
    <submittedName>
        <fullName evidence="1">Uncharacterized protein</fullName>
    </submittedName>
</protein>
<gene>
    <name evidence="1" type="ORF">AKJ58_00160</name>
</gene>
<accession>A0A133VPH8</accession>